<accession>A0A644Z717</accession>
<organism evidence="2">
    <name type="scientific">bioreactor metagenome</name>
    <dbReference type="NCBI Taxonomy" id="1076179"/>
    <lineage>
        <taxon>unclassified sequences</taxon>
        <taxon>metagenomes</taxon>
        <taxon>ecological metagenomes</taxon>
    </lineage>
</organism>
<sequence>MIENFEGTFLTETEGEFWTKDSGKKDKDYSIKCTEDACVIKYKGKVRYRNPFKYVPLVTTYGETAIRFFGILKVILGITGIIIAFIALGNMPEGLEGLGKYLVGTVILVGFYASSTLVLEGISSQTGSKFLKSLKCKKCGRKNAYEEREKPDIREDSTESLYTVTITRYWKCRYCGYLDSSESSENIKCFKMKKKKSIKIKCEECGATSLSSECRDSDMKREDFPGGSNITEIRYYKCDYCGHINIEAKKTHFNEMEPLASSKIKGSDPRL</sequence>
<comment type="caution">
    <text evidence="2">The sequence shown here is derived from an EMBL/GenBank/DDBJ whole genome shotgun (WGS) entry which is preliminary data.</text>
</comment>
<reference evidence="2" key="1">
    <citation type="submission" date="2019-08" db="EMBL/GenBank/DDBJ databases">
        <authorList>
            <person name="Kucharzyk K."/>
            <person name="Murdoch R.W."/>
            <person name="Higgins S."/>
            <person name="Loffler F."/>
        </authorList>
    </citation>
    <scope>NUCLEOTIDE SEQUENCE</scope>
</reference>
<feature type="transmembrane region" description="Helical" evidence="1">
    <location>
        <begin position="101"/>
        <end position="122"/>
    </location>
</feature>
<evidence type="ECO:0000256" key="1">
    <source>
        <dbReference type="SAM" id="Phobius"/>
    </source>
</evidence>
<keyword evidence="1" id="KW-0472">Membrane</keyword>
<dbReference type="EMBL" id="VSSQ01007601">
    <property type="protein sequence ID" value="MPM36417.1"/>
    <property type="molecule type" value="Genomic_DNA"/>
</dbReference>
<proteinExistence type="predicted"/>
<name>A0A644Z717_9ZZZZ</name>
<feature type="transmembrane region" description="Helical" evidence="1">
    <location>
        <begin position="68"/>
        <end position="89"/>
    </location>
</feature>
<keyword evidence="1" id="KW-0812">Transmembrane</keyword>
<dbReference type="AlphaFoldDB" id="A0A644Z717"/>
<protein>
    <submittedName>
        <fullName evidence="2">Uncharacterized protein</fullName>
    </submittedName>
</protein>
<gene>
    <name evidence="2" type="ORF">SDC9_83013</name>
</gene>
<evidence type="ECO:0000313" key="2">
    <source>
        <dbReference type="EMBL" id="MPM36417.1"/>
    </source>
</evidence>
<keyword evidence="1" id="KW-1133">Transmembrane helix</keyword>